<dbReference type="Pfam" id="PF22939">
    <property type="entry name" value="WHD_GPIID"/>
    <property type="match status" value="1"/>
</dbReference>
<dbReference type="InterPro" id="IPR054471">
    <property type="entry name" value="GPIID_WHD"/>
</dbReference>
<sequence length="687" mass="75844">MGTIRRLLGRRTGRLDVRKASLDITRRWCGRRWSILLQLNSRRTDPKSHELLQALETDLQHAGDAVSVSQMKYLFSTSRHNLKSHETLFLVIDGLDDFSSAQNGPDDLLPELLNMLAVQDTRHRIKCFISTRSDFSTKTRFPGSLQMNINKEISAQRDLEIYVQNEISRMRLNNGLLDDFRAGSVVERLISKAIATGIFLRVDLVLRELAARTSLSSISPEAIRDLLKVYMPSSLCEVYDSMLGAISTNDRLRALQILRWVTHSARPLSLKELSYVVSNNVNLTETDIRRLSGGLLITGTSQTVNFVHMTALEFVMSKFNTATDWTTACEDPHEMIARVCLKALPATYLLRSLSLPSQSHRQEPLSGPLPEILQYAANHWMVHYRLAEPRSKILPGILHNCLMIAIKEEGLVSRRKLTVANKEAEESALSSFSISLNSKVANVALLSASRFGFASLAKLELQMGADSHRTHGTSGDNALHLAVREGHLDITEILLQYGADPFAASHNGPTALAYAAYCGHYSIVELILSRGAEVRAAPPSSPASSPFCGLIRWSMEELELKGSVSNFCADCGEMRASYVISNSTSRLGEMPFSKPIHLVGETISPSELGLFGASNITHTSTPPFKSSFSVRQRVKWPSGVDMSTALEHAARRGLDDVRSLLRAAGNDASTLSRITSLTQSMSNLAIG</sequence>
<dbReference type="InterPro" id="IPR002110">
    <property type="entry name" value="Ankyrin_rpt"/>
</dbReference>
<protein>
    <recommendedName>
        <fullName evidence="7">NACHT domain-containing protein</fullName>
    </recommendedName>
</protein>
<dbReference type="PRINTS" id="PR01415">
    <property type="entry name" value="ANKYRIN"/>
</dbReference>
<evidence type="ECO:0000259" key="3">
    <source>
        <dbReference type="Pfam" id="PF22939"/>
    </source>
</evidence>
<dbReference type="PROSITE" id="PS50297">
    <property type="entry name" value="ANK_REP_REGION"/>
    <property type="match status" value="2"/>
</dbReference>
<keyword evidence="1" id="KW-0677">Repeat</keyword>
<dbReference type="SUPFAM" id="SSF48403">
    <property type="entry name" value="Ankyrin repeat"/>
    <property type="match status" value="1"/>
</dbReference>
<evidence type="ECO:0000256" key="2">
    <source>
        <dbReference type="PROSITE-ProRule" id="PRU00023"/>
    </source>
</evidence>
<dbReference type="Pfam" id="PF12796">
    <property type="entry name" value="Ank_2"/>
    <property type="match status" value="1"/>
</dbReference>
<accession>A0A8H4RLW0</accession>
<dbReference type="PANTHER" id="PTHR10039:SF5">
    <property type="entry name" value="NACHT DOMAIN-CONTAINING PROTEIN"/>
    <property type="match status" value="1"/>
</dbReference>
<evidence type="ECO:0000256" key="1">
    <source>
        <dbReference type="ARBA" id="ARBA00022737"/>
    </source>
</evidence>
<dbReference type="Proteomes" id="UP000566819">
    <property type="component" value="Unassembled WGS sequence"/>
</dbReference>
<dbReference type="Pfam" id="PF24883">
    <property type="entry name" value="NPHP3_N"/>
    <property type="match status" value="1"/>
</dbReference>
<reference evidence="5 6" key="1">
    <citation type="submission" date="2020-03" db="EMBL/GenBank/DDBJ databases">
        <title>Draft Genome Sequence of Cudoniella acicularis.</title>
        <authorList>
            <person name="Buettner E."/>
            <person name="Kellner H."/>
        </authorList>
    </citation>
    <scope>NUCLEOTIDE SEQUENCE [LARGE SCALE GENOMIC DNA]</scope>
    <source>
        <strain evidence="5 6">DSM 108380</strain>
    </source>
</reference>
<comment type="caution">
    <text evidence="5">The sequence shown here is derived from an EMBL/GenBank/DDBJ whole genome shotgun (WGS) entry which is preliminary data.</text>
</comment>
<dbReference type="Gene3D" id="1.25.40.20">
    <property type="entry name" value="Ankyrin repeat-containing domain"/>
    <property type="match status" value="1"/>
</dbReference>
<evidence type="ECO:0000259" key="4">
    <source>
        <dbReference type="Pfam" id="PF24883"/>
    </source>
</evidence>
<dbReference type="PROSITE" id="PS50088">
    <property type="entry name" value="ANK_REPEAT"/>
    <property type="match status" value="2"/>
</dbReference>
<feature type="repeat" description="ANK" evidence="2">
    <location>
        <begin position="507"/>
        <end position="539"/>
    </location>
</feature>
<dbReference type="EMBL" id="JAAMPI010000463">
    <property type="protein sequence ID" value="KAF4631236.1"/>
    <property type="molecule type" value="Genomic_DNA"/>
</dbReference>
<evidence type="ECO:0000313" key="6">
    <source>
        <dbReference type="Proteomes" id="UP000566819"/>
    </source>
</evidence>
<dbReference type="OrthoDB" id="195446at2759"/>
<feature type="domain" description="GPI inositol-deacylase winged helix" evidence="3">
    <location>
        <begin position="247"/>
        <end position="318"/>
    </location>
</feature>
<organism evidence="5 6">
    <name type="scientific">Cudoniella acicularis</name>
    <dbReference type="NCBI Taxonomy" id="354080"/>
    <lineage>
        <taxon>Eukaryota</taxon>
        <taxon>Fungi</taxon>
        <taxon>Dikarya</taxon>
        <taxon>Ascomycota</taxon>
        <taxon>Pezizomycotina</taxon>
        <taxon>Leotiomycetes</taxon>
        <taxon>Helotiales</taxon>
        <taxon>Tricladiaceae</taxon>
        <taxon>Cudoniella</taxon>
    </lineage>
</organism>
<dbReference type="AlphaFoldDB" id="A0A8H4RLW0"/>
<feature type="repeat" description="ANK" evidence="2">
    <location>
        <begin position="474"/>
        <end position="506"/>
    </location>
</feature>
<proteinExistence type="predicted"/>
<evidence type="ECO:0008006" key="7">
    <source>
        <dbReference type="Google" id="ProtNLM"/>
    </source>
</evidence>
<dbReference type="InterPro" id="IPR036770">
    <property type="entry name" value="Ankyrin_rpt-contain_sf"/>
</dbReference>
<dbReference type="SMART" id="SM00248">
    <property type="entry name" value="ANK"/>
    <property type="match status" value="3"/>
</dbReference>
<keyword evidence="6" id="KW-1185">Reference proteome</keyword>
<dbReference type="PANTHER" id="PTHR10039">
    <property type="entry name" value="AMELOGENIN"/>
    <property type="match status" value="1"/>
</dbReference>
<keyword evidence="2" id="KW-0040">ANK repeat</keyword>
<name>A0A8H4RLW0_9HELO</name>
<dbReference type="InterPro" id="IPR056884">
    <property type="entry name" value="NPHP3-like_N"/>
</dbReference>
<gene>
    <name evidence="5" type="ORF">G7Y89_g6895</name>
</gene>
<evidence type="ECO:0000313" key="5">
    <source>
        <dbReference type="EMBL" id="KAF4631236.1"/>
    </source>
</evidence>
<feature type="domain" description="Nephrocystin 3-like N-terminal" evidence="4">
    <location>
        <begin position="34"/>
        <end position="132"/>
    </location>
</feature>